<organism evidence="9 10">
    <name type="scientific">Sphingomonas liriopis</name>
    <dbReference type="NCBI Taxonomy" id="2949094"/>
    <lineage>
        <taxon>Bacteria</taxon>
        <taxon>Pseudomonadati</taxon>
        <taxon>Pseudomonadota</taxon>
        <taxon>Alphaproteobacteria</taxon>
        <taxon>Sphingomonadales</taxon>
        <taxon>Sphingomonadaceae</taxon>
        <taxon>Sphingomonas</taxon>
    </lineage>
</organism>
<dbReference type="PRINTS" id="PR00811">
    <property type="entry name" value="BCTERIALGSPD"/>
</dbReference>
<keyword evidence="3" id="KW-0472">Membrane</keyword>
<evidence type="ECO:0000313" key="9">
    <source>
        <dbReference type="EMBL" id="MCP3734288.1"/>
    </source>
</evidence>
<dbReference type="Gene3D" id="3.30.1370.120">
    <property type="match status" value="1"/>
</dbReference>
<comment type="caution">
    <text evidence="9">The sequence shown here is derived from an EMBL/GenBank/DDBJ whole genome shotgun (WGS) entry which is preliminary data.</text>
</comment>
<dbReference type="Pfam" id="PF00263">
    <property type="entry name" value="Secretin"/>
    <property type="match status" value="1"/>
</dbReference>
<accession>A0A9X2HNK0</accession>
<feature type="compositionally biased region" description="Polar residues" evidence="6">
    <location>
        <begin position="222"/>
        <end position="242"/>
    </location>
</feature>
<dbReference type="InterPro" id="IPR004846">
    <property type="entry name" value="T2SS/T3SS_dom"/>
</dbReference>
<dbReference type="Proteomes" id="UP001139486">
    <property type="component" value="Unassembled WGS sequence"/>
</dbReference>
<dbReference type="GO" id="GO:0009306">
    <property type="term" value="P:protein secretion"/>
    <property type="evidence" value="ECO:0007669"/>
    <property type="project" value="InterPro"/>
</dbReference>
<evidence type="ECO:0000256" key="6">
    <source>
        <dbReference type="SAM" id="MobiDB-lite"/>
    </source>
</evidence>
<dbReference type="PANTHER" id="PTHR30332:SF17">
    <property type="entry name" value="TYPE IV PILIATION SYSTEM PROTEIN DR_0774-RELATED"/>
    <property type="match status" value="1"/>
</dbReference>
<dbReference type="PANTHER" id="PTHR30332">
    <property type="entry name" value="PROBABLE GENERAL SECRETION PATHWAY PROTEIN D"/>
    <property type="match status" value="1"/>
</dbReference>
<keyword evidence="5" id="KW-0813">Transport</keyword>
<evidence type="ECO:0000256" key="5">
    <source>
        <dbReference type="RuleBase" id="RU004004"/>
    </source>
</evidence>
<keyword evidence="2" id="KW-0732">Signal</keyword>
<evidence type="ECO:0000259" key="8">
    <source>
        <dbReference type="Pfam" id="PF03958"/>
    </source>
</evidence>
<dbReference type="AlphaFoldDB" id="A0A9X2HNK0"/>
<evidence type="ECO:0000256" key="3">
    <source>
        <dbReference type="ARBA" id="ARBA00023136"/>
    </source>
</evidence>
<dbReference type="GO" id="GO:0009279">
    <property type="term" value="C:cell outer membrane"/>
    <property type="evidence" value="ECO:0007669"/>
    <property type="project" value="UniProtKB-SubCell"/>
</dbReference>
<feature type="region of interest" description="Disordered" evidence="6">
    <location>
        <begin position="205"/>
        <end position="252"/>
    </location>
</feature>
<dbReference type="InterPro" id="IPR001775">
    <property type="entry name" value="GspD/PilQ"/>
</dbReference>
<reference evidence="9" key="1">
    <citation type="submission" date="2022-05" db="EMBL/GenBank/DDBJ databases">
        <title>Sphingomonas sp. strain RP10 Genome sequencing and assembly.</title>
        <authorList>
            <person name="Kim I."/>
        </authorList>
    </citation>
    <scope>NUCLEOTIDE SEQUENCE</scope>
    <source>
        <strain evidence="9">RP10</strain>
    </source>
</reference>
<dbReference type="InterPro" id="IPR050810">
    <property type="entry name" value="Bact_Secretion_Sys_Channel"/>
</dbReference>
<comment type="similarity">
    <text evidence="4">Belongs to the bacterial secretin family.</text>
</comment>
<dbReference type="RefSeq" id="WP_254288296.1">
    <property type="nucleotide sequence ID" value="NZ_JAMLDY010000005.1"/>
</dbReference>
<evidence type="ECO:0008006" key="11">
    <source>
        <dbReference type="Google" id="ProtNLM"/>
    </source>
</evidence>
<keyword evidence="10" id="KW-1185">Reference proteome</keyword>
<dbReference type="InterPro" id="IPR038591">
    <property type="entry name" value="NolW-like_sf"/>
</dbReference>
<feature type="domain" description="NolW-like" evidence="8">
    <location>
        <begin position="186"/>
        <end position="286"/>
    </location>
</feature>
<evidence type="ECO:0000256" key="4">
    <source>
        <dbReference type="RuleBase" id="RU004003"/>
    </source>
</evidence>
<comment type="subcellular location">
    <subcellularLocation>
        <location evidence="5">Cell outer membrane</location>
    </subcellularLocation>
    <subcellularLocation>
        <location evidence="1">Membrane</location>
    </subcellularLocation>
</comment>
<evidence type="ECO:0000256" key="2">
    <source>
        <dbReference type="ARBA" id="ARBA00022729"/>
    </source>
</evidence>
<dbReference type="EMBL" id="JAMLDY010000005">
    <property type="protein sequence ID" value="MCP3734288.1"/>
    <property type="molecule type" value="Genomic_DNA"/>
</dbReference>
<dbReference type="Pfam" id="PF03958">
    <property type="entry name" value="Secretin_N"/>
    <property type="match status" value="1"/>
</dbReference>
<feature type="domain" description="Type II/III secretion system secretin-like" evidence="7">
    <location>
        <begin position="354"/>
        <end position="513"/>
    </location>
</feature>
<dbReference type="InterPro" id="IPR005644">
    <property type="entry name" value="NolW-like"/>
</dbReference>
<name>A0A9X2HNK0_9SPHN</name>
<feature type="region of interest" description="Disordered" evidence="6">
    <location>
        <begin position="144"/>
        <end position="169"/>
    </location>
</feature>
<feature type="compositionally biased region" description="Low complexity" evidence="6">
    <location>
        <begin position="151"/>
        <end position="169"/>
    </location>
</feature>
<evidence type="ECO:0000313" key="10">
    <source>
        <dbReference type="Proteomes" id="UP001139486"/>
    </source>
</evidence>
<dbReference type="GO" id="GO:0015627">
    <property type="term" value="C:type II protein secretion system complex"/>
    <property type="evidence" value="ECO:0007669"/>
    <property type="project" value="TreeGrafter"/>
</dbReference>
<sequence>MIRSNDRPRHRPSAIRAFRLIALLLVVAIGQAGRAQTSADTLTYLTAITVVEDSAAKTVLKLQLTPRMNTHVSATDASGTPAVAFTLTARGRQLVVPGGFTGPLKAIRVEENPGFLFLRFDPKTPGVQIGSIDNRDNSVTVTLSDPRRSATDTTASSTDTGAPGLSAAAAGPVPPAADFSAMGFELVMLEYADVSEVAGLLTDGASIKPNDNFVPRSPGFGSANTNGVSSSYNPGPQTQNTDPEPLGRSINPNIGVDRRLNAIWLRGDPATIKRLKAQIAAIDQPIDTVMLETQIVELTQTGARNLGLDIANANGQIATATASYGNISSAGSSFPLTTRQLSGAVNLQASLYAQVQKGEGRILSRPRISAQSGSAARIVTGDAIPILTSITLSGVNGVSQQVQYVNVGVTLQIAPRVTEDGIVSSHIYCVVSSVTGYLQGYPTISQREAETYAAVRDGESFVIGGLSQESSMKTRTKLPILGDIPILSILAGASKLSKQTTELYIMVTPHVIRRLNLRTAGGREAVPPGTLVAAPTGS</sequence>
<proteinExistence type="inferred from homology"/>
<protein>
    <recommendedName>
        <fullName evidence="11">Type II and III secretion system protein</fullName>
    </recommendedName>
</protein>
<evidence type="ECO:0000259" key="7">
    <source>
        <dbReference type="Pfam" id="PF00263"/>
    </source>
</evidence>
<gene>
    <name evidence="9" type="ORF">M9979_05275</name>
</gene>
<evidence type="ECO:0000256" key="1">
    <source>
        <dbReference type="ARBA" id="ARBA00004370"/>
    </source>
</evidence>